<dbReference type="Pfam" id="PF19700">
    <property type="entry name" value="DUF6198"/>
    <property type="match status" value="1"/>
</dbReference>
<evidence type="ECO:0000256" key="1">
    <source>
        <dbReference type="SAM" id="Phobius"/>
    </source>
</evidence>
<organism evidence="2 3">
    <name type="scientific">Nicoliella spurrieriana</name>
    <dbReference type="NCBI Taxonomy" id="2925830"/>
    <lineage>
        <taxon>Bacteria</taxon>
        <taxon>Bacillati</taxon>
        <taxon>Bacillota</taxon>
        <taxon>Bacilli</taxon>
        <taxon>Lactobacillales</taxon>
        <taxon>Lactobacillaceae</taxon>
        <taxon>Nicoliella</taxon>
    </lineage>
</organism>
<keyword evidence="1" id="KW-1133">Transmembrane helix</keyword>
<proteinExistence type="predicted"/>
<evidence type="ECO:0000313" key="2">
    <source>
        <dbReference type="EMBL" id="UQS86051.1"/>
    </source>
</evidence>
<feature type="transmembrane region" description="Helical" evidence="1">
    <location>
        <begin position="153"/>
        <end position="174"/>
    </location>
</feature>
<dbReference type="PANTHER" id="PTHR40078:SF1">
    <property type="entry name" value="INTEGRAL MEMBRANE PROTEIN"/>
    <property type="match status" value="1"/>
</dbReference>
<dbReference type="PANTHER" id="PTHR40078">
    <property type="entry name" value="INTEGRAL MEMBRANE PROTEIN-RELATED"/>
    <property type="match status" value="1"/>
</dbReference>
<keyword evidence="1" id="KW-0812">Transmembrane</keyword>
<name>A0A976RQN4_9LACO</name>
<dbReference type="KEGG" id="lbe:MOO44_01645"/>
<gene>
    <name evidence="2" type="ORF">MOO44_01645</name>
</gene>
<geneLocation type="plasmid" evidence="2 3">
    <name>p1unnamed</name>
</geneLocation>
<keyword evidence="2" id="KW-0614">Plasmid</keyword>
<sequence length="216" mass="24114">MKLRVVALILGLFVDAYGNSLTIMSNNGNGVWTAVAVEFNQLFGISVAWTLFIFGMINIVLNQFLIHRLDWWRIISGIIYMVFFSSFIDLFNRINITLGITKVNYGVSLLISLVGIGLIGIAISIYQRANILMHPNDDTTNILRFKYFKGSAIRAQFADLGVIAVIIMICSIALRSIDAIGIITVVGFFVLGPIIQLADRLVWPNLKHNFSQNDDI</sequence>
<feature type="transmembrane region" description="Helical" evidence="1">
    <location>
        <begin position="180"/>
        <end position="198"/>
    </location>
</feature>
<reference evidence="2" key="1">
    <citation type="journal article" date="2022" name="Int. J. Syst. Evol. Microbiol.">
        <title>Apilactobacillus apisilvae sp. nov., Nicolia spurrieriana gen. nov. sp. nov., Bombilactobacillus folatiphilus sp. nov. and Bombilactobacillus thymidiniphilus sp. nov., four new lactic acid bacterial isolates from stingless bees Tetragonula carbonaria and Austroplebeia australis.</title>
        <authorList>
            <person name="Oliphant S.A."/>
            <person name="Watson-Haigh N.S."/>
            <person name="Sumby K.M."/>
            <person name="Gardner J."/>
            <person name="Groom S."/>
            <person name="Jiranek V."/>
        </authorList>
    </citation>
    <scope>NUCLEOTIDE SEQUENCE</scope>
    <source>
        <strain evidence="2">SGEP1_A5</strain>
    </source>
</reference>
<dbReference type="Proteomes" id="UP000831181">
    <property type="component" value="Plasmid p1unnamed"/>
</dbReference>
<protein>
    <submittedName>
        <fullName evidence="2">Uncharacterized protein</fullName>
    </submittedName>
</protein>
<dbReference type="EMBL" id="CP093360">
    <property type="protein sequence ID" value="UQS86051.1"/>
    <property type="molecule type" value="Genomic_DNA"/>
</dbReference>
<dbReference type="AlphaFoldDB" id="A0A976RQN4"/>
<keyword evidence="1" id="KW-0472">Membrane</keyword>
<evidence type="ECO:0000313" key="3">
    <source>
        <dbReference type="Proteomes" id="UP000831181"/>
    </source>
</evidence>
<feature type="transmembrane region" description="Helical" evidence="1">
    <location>
        <begin position="103"/>
        <end position="126"/>
    </location>
</feature>
<dbReference type="InterPro" id="IPR038750">
    <property type="entry name" value="YczE/YyaS-like"/>
</dbReference>
<feature type="transmembrane region" description="Helical" evidence="1">
    <location>
        <begin position="73"/>
        <end position="91"/>
    </location>
</feature>
<keyword evidence="3" id="KW-1185">Reference proteome</keyword>
<feature type="transmembrane region" description="Helical" evidence="1">
    <location>
        <begin position="42"/>
        <end position="61"/>
    </location>
</feature>
<accession>A0A976RQN4</accession>